<dbReference type="Proteomes" id="UP001172684">
    <property type="component" value="Unassembled WGS sequence"/>
</dbReference>
<name>A0ABQ9NH55_9PEZI</name>
<dbReference type="EMBL" id="JAPDRL010000103">
    <property type="protein sequence ID" value="KAJ9657318.1"/>
    <property type="molecule type" value="Genomic_DNA"/>
</dbReference>
<organism evidence="1 2">
    <name type="scientific">Coniosporium apollinis</name>
    <dbReference type="NCBI Taxonomy" id="61459"/>
    <lineage>
        <taxon>Eukaryota</taxon>
        <taxon>Fungi</taxon>
        <taxon>Dikarya</taxon>
        <taxon>Ascomycota</taxon>
        <taxon>Pezizomycotina</taxon>
        <taxon>Dothideomycetes</taxon>
        <taxon>Dothideomycetes incertae sedis</taxon>
        <taxon>Coniosporium</taxon>
    </lineage>
</organism>
<evidence type="ECO:0000313" key="2">
    <source>
        <dbReference type="Proteomes" id="UP001172684"/>
    </source>
</evidence>
<comment type="caution">
    <text evidence="1">The sequence shown here is derived from an EMBL/GenBank/DDBJ whole genome shotgun (WGS) entry which is preliminary data.</text>
</comment>
<protein>
    <submittedName>
        <fullName evidence="1">Uncharacterized protein</fullName>
    </submittedName>
</protein>
<gene>
    <name evidence="1" type="ORF">H2201_008222</name>
</gene>
<keyword evidence="2" id="KW-1185">Reference proteome</keyword>
<proteinExistence type="predicted"/>
<sequence length="201" mass="23182">MFAKWWSLQPTVEDHRIQRAINARFIMNNDLSRILPDTQDSVLPYCIWYPAVADWQTYVELARRKPSMKQSVARACIVADYKTVYDELNAEPDSSLIAEARDSPNPHYLRDLERKAAERGGVVSDDSPEWKRNTRKHMFEPTTTSLYKDVSNLIADTEFGWAYDGVVANTSFVELNVCAPDELKQKDFVDLGELCELWHGY</sequence>
<accession>A0ABQ9NH55</accession>
<reference evidence="1" key="1">
    <citation type="submission" date="2022-10" db="EMBL/GenBank/DDBJ databases">
        <title>Culturing micro-colonial fungi from biological soil crusts in the Mojave desert and describing Neophaeococcomyces mojavensis, and introducing the new genera and species Taxawa tesnikishii.</title>
        <authorList>
            <person name="Kurbessoian T."/>
            <person name="Stajich J.E."/>
        </authorList>
    </citation>
    <scope>NUCLEOTIDE SEQUENCE</scope>
    <source>
        <strain evidence="1">TK_1</strain>
    </source>
</reference>
<evidence type="ECO:0000313" key="1">
    <source>
        <dbReference type="EMBL" id="KAJ9657318.1"/>
    </source>
</evidence>